<comment type="caution">
    <text evidence="2">The sequence shown here is derived from an EMBL/GenBank/DDBJ whole genome shotgun (WGS) entry which is preliminary data.</text>
</comment>
<sequence>MVVPGAAGCCRGHHVRRDRVVIFTVVSESAMAWAGGGLALGLLAAFIQGVGRAAYDERHR</sequence>
<protein>
    <recommendedName>
        <fullName evidence="4">Integral membrane protein</fullName>
    </recommendedName>
</protein>
<reference evidence="2 3" key="1">
    <citation type="submission" date="2024-10" db="EMBL/GenBank/DDBJ databases">
        <title>The Natural Products Discovery Center: Release of the First 8490 Sequenced Strains for Exploring Actinobacteria Biosynthetic Diversity.</title>
        <authorList>
            <person name="Kalkreuter E."/>
            <person name="Kautsar S.A."/>
            <person name="Yang D."/>
            <person name="Bader C.D."/>
            <person name="Teijaro C.N."/>
            <person name="Fluegel L."/>
            <person name="Davis C.M."/>
            <person name="Simpson J.R."/>
            <person name="Lauterbach L."/>
            <person name="Steele A.D."/>
            <person name="Gui C."/>
            <person name="Meng S."/>
            <person name="Li G."/>
            <person name="Viehrig K."/>
            <person name="Ye F."/>
            <person name="Su P."/>
            <person name="Kiefer A.F."/>
            <person name="Nichols A."/>
            <person name="Cepeda A.J."/>
            <person name="Yan W."/>
            <person name="Fan B."/>
            <person name="Jiang Y."/>
            <person name="Adhikari A."/>
            <person name="Zheng C.-J."/>
            <person name="Schuster L."/>
            <person name="Cowan T.M."/>
            <person name="Smanski M.J."/>
            <person name="Chevrette M.G."/>
            <person name="De Carvalho L.P.S."/>
            <person name="Shen B."/>
        </authorList>
    </citation>
    <scope>NUCLEOTIDE SEQUENCE [LARGE SCALE GENOMIC DNA]</scope>
    <source>
        <strain evidence="2 3">NPDC003029</strain>
    </source>
</reference>
<keyword evidence="1" id="KW-1133">Transmembrane helix</keyword>
<dbReference type="Proteomes" id="UP001601976">
    <property type="component" value="Unassembled WGS sequence"/>
</dbReference>
<keyword evidence="1" id="KW-0472">Membrane</keyword>
<evidence type="ECO:0008006" key="4">
    <source>
        <dbReference type="Google" id="ProtNLM"/>
    </source>
</evidence>
<dbReference type="EMBL" id="JBIAPK010000017">
    <property type="protein sequence ID" value="MFF3343644.1"/>
    <property type="molecule type" value="Genomic_DNA"/>
</dbReference>
<keyword evidence="1" id="KW-0812">Transmembrane</keyword>
<evidence type="ECO:0000313" key="3">
    <source>
        <dbReference type="Proteomes" id="UP001601976"/>
    </source>
</evidence>
<organism evidence="2 3">
    <name type="scientific">Streptomyces flavidovirens</name>
    <dbReference type="NCBI Taxonomy" id="67298"/>
    <lineage>
        <taxon>Bacteria</taxon>
        <taxon>Bacillati</taxon>
        <taxon>Actinomycetota</taxon>
        <taxon>Actinomycetes</taxon>
        <taxon>Kitasatosporales</taxon>
        <taxon>Streptomycetaceae</taxon>
        <taxon>Streptomyces</taxon>
    </lineage>
</organism>
<feature type="transmembrane region" description="Helical" evidence="1">
    <location>
        <begin position="30"/>
        <end position="50"/>
    </location>
</feature>
<proteinExistence type="predicted"/>
<evidence type="ECO:0000256" key="1">
    <source>
        <dbReference type="SAM" id="Phobius"/>
    </source>
</evidence>
<keyword evidence="3" id="KW-1185">Reference proteome</keyword>
<gene>
    <name evidence="2" type="ORF">ACFYWW_34015</name>
</gene>
<evidence type="ECO:0000313" key="2">
    <source>
        <dbReference type="EMBL" id="MFF3343644.1"/>
    </source>
</evidence>
<name>A0ABW6RQ01_9ACTN</name>
<dbReference type="RefSeq" id="WP_387899534.1">
    <property type="nucleotide sequence ID" value="NZ_JBIAPK010000017.1"/>
</dbReference>
<accession>A0ABW6RQ01</accession>